<evidence type="ECO:0000313" key="2">
    <source>
        <dbReference type="EMBL" id="MDI2113206.1"/>
    </source>
</evidence>
<organism evidence="2 3">
    <name type="scientific">Commensalibacter nepenthis</name>
    <dbReference type="NCBI Taxonomy" id="3043872"/>
    <lineage>
        <taxon>Bacteria</taxon>
        <taxon>Pseudomonadati</taxon>
        <taxon>Pseudomonadota</taxon>
        <taxon>Alphaproteobacteria</taxon>
        <taxon>Acetobacterales</taxon>
        <taxon>Acetobacteraceae</taxon>
    </lineage>
</organism>
<dbReference type="InterPro" id="IPR045919">
    <property type="entry name" value="DUF6338"/>
</dbReference>
<name>A0ABT6Q8U2_9PROT</name>
<dbReference type="RefSeq" id="WP_281462820.1">
    <property type="nucleotide sequence ID" value="NZ_JASBAN010000001.1"/>
</dbReference>
<feature type="transmembrane region" description="Helical" evidence="1">
    <location>
        <begin position="80"/>
        <end position="101"/>
    </location>
</feature>
<dbReference type="Pfam" id="PF19865">
    <property type="entry name" value="DUF6338"/>
    <property type="match status" value="1"/>
</dbReference>
<comment type="caution">
    <text evidence="2">The sequence shown here is derived from an EMBL/GenBank/DDBJ whole genome shotgun (WGS) entry which is preliminary data.</text>
</comment>
<evidence type="ECO:0000256" key="1">
    <source>
        <dbReference type="SAM" id="Phobius"/>
    </source>
</evidence>
<dbReference type="EMBL" id="JASBAN010000001">
    <property type="protein sequence ID" value="MDI2113206.1"/>
    <property type="molecule type" value="Genomic_DNA"/>
</dbReference>
<feature type="transmembrane region" description="Helical" evidence="1">
    <location>
        <begin position="37"/>
        <end position="60"/>
    </location>
</feature>
<sequence>MKIDFFLLQIAILLLPGFLWAKIDIDFAKRRKSSENQFIIRAFVFGVFTYFIEFVIFKIFNQSFILMSETDKTTIINNRVLQELLWAIVIASVCSIVWLYVKNYKLITRFLQTIRATNRYADEDVWDFVFNSDKMKYVHIKDYDKQIIYSGTIQAFSEVNDIRELFLLDVKTYDLAGIELYNAPYMYISLPIDSVIIEFPQHQDEQKEQT</sequence>
<reference evidence="2" key="1">
    <citation type="submission" date="2023-05" db="EMBL/GenBank/DDBJ databases">
        <title>Whole genome sequence of Commensalibacter sp.</title>
        <authorList>
            <person name="Charoenyingcharoen P."/>
            <person name="Yukphan P."/>
        </authorList>
    </citation>
    <scope>NUCLEOTIDE SEQUENCE</scope>
    <source>
        <strain evidence="2">TBRC 10068</strain>
    </source>
</reference>
<dbReference type="Proteomes" id="UP001431775">
    <property type="component" value="Unassembled WGS sequence"/>
</dbReference>
<evidence type="ECO:0000313" key="3">
    <source>
        <dbReference type="Proteomes" id="UP001431775"/>
    </source>
</evidence>
<protein>
    <submittedName>
        <fullName evidence="2">DUF6338 family protein</fullName>
    </submittedName>
</protein>
<keyword evidence="1" id="KW-0812">Transmembrane</keyword>
<keyword evidence="1" id="KW-1133">Transmembrane helix</keyword>
<keyword evidence="3" id="KW-1185">Reference proteome</keyword>
<keyword evidence="1" id="KW-0472">Membrane</keyword>
<accession>A0ABT6Q8U2</accession>
<proteinExistence type="predicted"/>
<gene>
    <name evidence="2" type="ORF">QJV33_07950</name>
</gene>